<comment type="caution">
    <text evidence="2">The sequence shown here is derived from an EMBL/GenBank/DDBJ whole genome shotgun (WGS) entry which is preliminary data.</text>
</comment>
<organism evidence="2 3">
    <name type="scientific">Desulfomonile tiedjei</name>
    <dbReference type="NCBI Taxonomy" id="2358"/>
    <lineage>
        <taxon>Bacteria</taxon>
        <taxon>Pseudomonadati</taxon>
        <taxon>Thermodesulfobacteriota</taxon>
        <taxon>Desulfomonilia</taxon>
        <taxon>Desulfomonilales</taxon>
        <taxon>Desulfomonilaceae</taxon>
        <taxon>Desulfomonile</taxon>
    </lineage>
</organism>
<keyword evidence="1" id="KW-0812">Transmembrane</keyword>
<evidence type="ECO:0000256" key="1">
    <source>
        <dbReference type="SAM" id="Phobius"/>
    </source>
</evidence>
<reference evidence="2" key="1">
    <citation type="submission" date="2020-07" db="EMBL/GenBank/DDBJ databases">
        <title>Huge and variable diversity of episymbiotic CPR bacteria and DPANN archaea in groundwater ecosystems.</title>
        <authorList>
            <person name="He C.Y."/>
            <person name="Keren R."/>
            <person name="Whittaker M."/>
            <person name="Farag I.F."/>
            <person name="Doudna J."/>
            <person name="Cate J.H.D."/>
            <person name="Banfield J.F."/>
        </authorList>
    </citation>
    <scope>NUCLEOTIDE SEQUENCE</scope>
    <source>
        <strain evidence="2">NC_groundwater_1664_Pr3_B-0.1um_52_9</strain>
    </source>
</reference>
<keyword evidence="1" id="KW-0472">Membrane</keyword>
<evidence type="ECO:0000313" key="3">
    <source>
        <dbReference type="Proteomes" id="UP000807825"/>
    </source>
</evidence>
<dbReference type="EMBL" id="JACRDE010000055">
    <property type="protein sequence ID" value="MBI5248244.1"/>
    <property type="molecule type" value="Genomic_DNA"/>
</dbReference>
<proteinExistence type="predicted"/>
<protein>
    <submittedName>
        <fullName evidence="2">Uncharacterized protein</fullName>
    </submittedName>
</protein>
<dbReference type="AlphaFoldDB" id="A0A9D6V054"/>
<name>A0A9D6V054_9BACT</name>
<sequence>MDSKESLYWALFCLSLFLVLVLLAWEPLFTRYKTWKLKRAFRMREEAGRTGKT</sequence>
<evidence type="ECO:0000313" key="2">
    <source>
        <dbReference type="EMBL" id="MBI5248244.1"/>
    </source>
</evidence>
<keyword evidence="1" id="KW-1133">Transmembrane helix</keyword>
<gene>
    <name evidence="2" type="ORF">HY912_02005</name>
</gene>
<feature type="transmembrane region" description="Helical" evidence="1">
    <location>
        <begin position="6"/>
        <end position="29"/>
    </location>
</feature>
<dbReference type="Proteomes" id="UP000807825">
    <property type="component" value="Unassembled WGS sequence"/>
</dbReference>
<accession>A0A9D6V054</accession>